<dbReference type="EMBL" id="LCWF01000033">
    <property type="protein sequence ID" value="KKY26906.1"/>
    <property type="molecule type" value="Genomic_DNA"/>
</dbReference>
<dbReference type="SMART" id="SM00944">
    <property type="entry name" value="Pro-kuma_activ"/>
    <property type="match status" value="1"/>
</dbReference>
<evidence type="ECO:0000256" key="13">
    <source>
        <dbReference type="ARBA" id="ARBA00023145"/>
    </source>
</evidence>
<keyword evidence="5" id="KW-0964">Secreted</keyword>
<dbReference type="Gene3D" id="3.40.50.200">
    <property type="entry name" value="Peptidase S8/S53 domain"/>
    <property type="match status" value="1"/>
</dbReference>
<evidence type="ECO:0000256" key="9">
    <source>
        <dbReference type="ARBA" id="ARBA00022801"/>
    </source>
</evidence>
<dbReference type="GO" id="GO:0006508">
    <property type="term" value="P:proteolysis"/>
    <property type="evidence" value="ECO:0007669"/>
    <property type="project" value="UniProtKB-KW"/>
</dbReference>
<dbReference type="InterPro" id="IPR050819">
    <property type="entry name" value="Tripeptidyl-peptidase_I"/>
</dbReference>
<evidence type="ECO:0000256" key="3">
    <source>
        <dbReference type="ARBA" id="ARBA00004239"/>
    </source>
</evidence>
<evidence type="ECO:0000256" key="11">
    <source>
        <dbReference type="ARBA" id="ARBA00022837"/>
    </source>
</evidence>
<feature type="binding site" evidence="15">
    <location>
        <position position="498"/>
    </location>
    <ligand>
        <name>Ca(2+)</name>
        <dbReference type="ChEBI" id="CHEBI:29108"/>
    </ligand>
</feature>
<dbReference type="Pfam" id="PF09286">
    <property type="entry name" value="Pro-kuma_activ"/>
    <property type="match status" value="1"/>
</dbReference>
<keyword evidence="9 15" id="KW-0378">Hydrolase</keyword>
<keyword evidence="14" id="KW-0325">Glycoprotein</keyword>
<evidence type="ECO:0000256" key="7">
    <source>
        <dbReference type="ARBA" id="ARBA00022723"/>
    </source>
</evidence>
<evidence type="ECO:0000256" key="10">
    <source>
        <dbReference type="ARBA" id="ARBA00022825"/>
    </source>
</evidence>
<evidence type="ECO:0000256" key="1">
    <source>
        <dbReference type="ARBA" id="ARBA00001910"/>
    </source>
</evidence>
<feature type="active site" description="Charge relay system" evidence="15">
    <location>
        <position position="456"/>
    </location>
</feature>
<gene>
    <name evidence="17" type="ORF">UCRPC4_g01372</name>
</gene>
<dbReference type="InterPro" id="IPR036852">
    <property type="entry name" value="Peptidase_S8/S53_dom_sf"/>
</dbReference>
<keyword evidence="7 15" id="KW-0479">Metal-binding</keyword>
<organism evidence="17 18">
    <name type="scientific">Phaeomoniella chlamydospora</name>
    <name type="common">Phaeoacremonium chlamydosporum</name>
    <dbReference type="NCBI Taxonomy" id="158046"/>
    <lineage>
        <taxon>Eukaryota</taxon>
        <taxon>Fungi</taxon>
        <taxon>Dikarya</taxon>
        <taxon>Ascomycota</taxon>
        <taxon>Pezizomycotina</taxon>
        <taxon>Eurotiomycetes</taxon>
        <taxon>Chaetothyriomycetidae</taxon>
        <taxon>Phaeomoniellales</taxon>
        <taxon>Phaeomoniellaceae</taxon>
        <taxon>Phaeomoniella</taxon>
    </lineage>
</organism>
<keyword evidence="12" id="KW-0843">Virulence</keyword>
<comment type="function">
    <text evidence="2">Secreted tripeptidyl-peptidase which degrades proteins at acidic pHs and is involved in virulence.</text>
</comment>
<comment type="cofactor">
    <cofactor evidence="15">
        <name>Ca(2+)</name>
        <dbReference type="ChEBI" id="CHEBI:29108"/>
    </cofactor>
    <text evidence="15">Binds 1 Ca(2+) ion per subunit.</text>
</comment>
<dbReference type="SUPFAM" id="SSF54897">
    <property type="entry name" value="Protease propeptides/inhibitors"/>
    <property type="match status" value="1"/>
</dbReference>
<keyword evidence="18" id="KW-1185">Reference proteome</keyword>
<protein>
    <recommendedName>
        <fullName evidence="4">tripeptidyl-peptidase II</fullName>
        <ecNumber evidence="4">3.4.14.10</ecNumber>
    </recommendedName>
</protein>
<dbReference type="PANTHER" id="PTHR14218:SF32">
    <property type="entry name" value="TRIPEPTIDYL PEPTIDASE SED3 (AFU_ORTHOLOGUE AFUA_3G08930)"/>
    <property type="match status" value="1"/>
</dbReference>
<dbReference type="FunFam" id="3.40.50.200:FF:000015">
    <property type="entry name" value="Tripeptidyl peptidase A"/>
    <property type="match status" value="1"/>
</dbReference>
<dbReference type="GO" id="GO:0004252">
    <property type="term" value="F:serine-type endopeptidase activity"/>
    <property type="evidence" value="ECO:0007669"/>
    <property type="project" value="UniProtKB-UniRule"/>
</dbReference>
<comment type="subcellular location">
    <subcellularLocation>
        <location evidence="3">Secreted</location>
        <location evidence="3">Extracellular space</location>
    </subcellularLocation>
</comment>
<evidence type="ECO:0000256" key="2">
    <source>
        <dbReference type="ARBA" id="ARBA00002451"/>
    </source>
</evidence>
<dbReference type="AlphaFoldDB" id="A0A0G2EXX0"/>
<reference evidence="17 18" key="2">
    <citation type="submission" date="2015-05" db="EMBL/GenBank/DDBJ databases">
        <authorList>
            <person name="Morales-Cruz A."/>
            <person name="Amrine K.C."/>
            <person name="Cantu D."/>
        </authorList>
    </citation>
    <scope>NUCLEOTIDE SEQUENCE [LARGE SCALE GENOMIC DNA]</scope>
    <source>
        <strain evidence="17">UCRPC4</strain>
    </source>
</reference>
<feature type="binding site" evidence="15">
    <location>
        <position position="533"/>
    </location>
    <ligand>
        <name>Ca(2+)</name>
        <dbReference type="ChEBI" id="CHEBI:29108"/>
    </ligand>
</feature>
<dbReference type="OrthoDB" id="409122at2759"/>
<name>A0A0G2EXX0_PHACM</name>
<dbReference type="CDD" id="cd11377">
    <property type="entry name" value="Pro-peptidase_S53"/>
    <property type="match status" value="1"/>
</dbReference>
<feature type="binding site" evidence="15">
    <location>
        <position position="499"/>
    </location>
    <ligand>
        <name>Ca(2+)</name>
        <dbReference type="ChEBI" id="CHEBI:29108"/>
    </ligand>
</feature>
<sequence length="551" mass="60196">MKFRIAVHVEQAAEFEQAVIDMSTPGHPTYGHHMEKNEMKEYLRPSADVSEAVLSWLESEQVPSDNIENDGDWITFIVPVAKAESMLDTHFYYFQHKETQVTRIRTLQYSLPTSLHGHIDMIQPTTRFGTFRPQRATILDTAKDLAELFFESLTEDYDTTYCNTTTTPACLRGLYDLGNFTISPSSNNLLGISGYLNQLARYADLNLFKKHFATYLTSNFSVISINNGTTDQNDAVDGSVEANLDAQYAMALGANAPTTYYSTGGLGELIPDLDQPSVADNENEPYIEQLTYLLSLPTSKLPKVLTTSYGEDEQSVPEAYTTRACNMFAQLGSRGVSVIFSSGDTGVGSSCQTNDGTNKTTFNPIWPASCPFVTSVGGTTYVEPEVAVSFSAGGFSYRFDRPSYQDAAVSTYLEKLGDQWEGLYNPSGRGFPDVAAQAANFSVYDKGELVRVSGTSCSAPTFAGVISSLNALRLQDNKTSLGFLNPWIYSKGYMGLTDIVDGGSTGCTGIDIYSGLITPYVPYASWNATAGWDPVTGYGTPVFTKLALLMP</sequence>
<feature type="active site" description="Charge relay system" evidence="15">
    <location>
        <position position="241"/>
    </location>
</feature>
<feature type="active site" description="Charge relay system" evidence="15">
    <location>
        <position position="245"/>
    </location>
</feature>
<dbReference type="PROSITE" id="PS51695">
    <property type="entry name" value="SEDOLISIN"/>
    <property type="match status" value="1"/>
</dbReference>
<keyword evidence="6 15" id="KW-0645">Protease</keyword>
<dbReference type="SUPFAM" id="SSF52743">
    <property type="entry name" value="Subtilisin-like"/>
    <property type="match status" value="1"/>
</dbReference>
<dbReference type="GO" id="GO:0046872">
    <property type="term" value="F:metal ion binding"/>
    <property type="evidence" value="ECO:0007669"/>
    <property type="project" value="UniProtKB-UniRule"/>
</dbReference>
<evidence type="ECO:0000256" key="15">
    <source>
        <dbReference type="PROSITE-ProRule" id="PRU01032"/>
    </source>
</evidence>
<evidence type="ECO:0000256" key="6">
    <source>
        <dbReference type="ARBA" id="ARBA00022670"/>
    </source>
</evidence>
<accession>A0A0G2EXX0</accession>
<evidence type="ECO:0000256" key="14">
    <source>
        <dbReference type="ARBA" id="ARBA00023180"/>
    </source>
</evidence>
<dbReference type="EC" id="3.4.14.10" evidence="4"/>
<comment type="caution">
    <text evidence="17">The sequence shown here is derived from an EMBL/GenBank/DDBJ whole genome shotgun (WGS) entry which is preliminary data.</text>
</comment>
<evidence type="ECO:0000313" key="18">
    <source>
        <dbReference type="Proteomes" id="UP000053317"/>
    </source>
</evidence>
<evidence type="ECO:0000256" key="5">
    <source>
        <dbReference type="ARBA" id="ARBA00022525"/>
    </source>
</evidence>
<keyword evidence="11 15" id="KW-0106">Calcium</keyword>
<evidence type="ECO:0000256" key="12">
    <source>
        <dbReference type="ARBA" id="ARBA00023026"/>
    </source>
</evidence>
<evidence type="ECO:0000259" key="16">
    <source>
        <dbReference type="PROSITE" id="PS51695"/>
    </source>
</evidence>
<evidence type="ECO:0000256" key="8">
    <source>
        <dbReference type="ARBA" id="ARBA00022729"/>
    </source>
</evidence>
<dbReference type="Proteomes" id="UP000053317">
    <property type="component" value="Unassembled WGS sequence"/>
</dbReference>
<proteinExistence type="predicted"/>
<dbReference type="PANTHER" id="PTHR14218">
    <property type="entry name" value="PROTEASE S8 TRIPEPTIDYL PEPTIDASE I CLN2"/>
    <property type="match status" value="1"/>
</dbReference>
<evidence type="ECO:0000256" key="4">
    <source>
        <dbReference type="ARBA" id="ARBA00012462"/>
    </source>
</evidence>
<dbReference type="CDD" id="cd04056">
    <property type="entry name" value="Peptidases_S53"/>
    <property type="match status" value="1"/>
</dbReference>
<dbReference type="GO" id="GO:0008240">
    <property type="term" value="F:tripeptidyl-peptidase activity"/>
    <property type="evidence" value="ECO:0007669"/>
    <property type="project" value="UniProtKB-EC"/>
</dbReference>
<reference evidence="17 18" key="1">
    <citation type="submission" date="2015-05" db="EMBL/GenBank/DDBJ databases">
        <title>Distinctive expansion of gene families associated with plant cell wall degradation and secondary metabolism in the genomes of grapevine trunk pathogens.</title>
        <authorList>
            <person name="Lawrence D.P."/>
            <person name="Travadon R."/>
            <person name="Rolshausen P.E."/>
            <person name="Baumgartner K."/>
        </authorList>
    </citation>
    <scope>NUCLEOTIDE SEQUENCE [LARGE SCALE GENOMIC DNA]</scope>
    <source>
        <strain evidence="17">UCRPC4</strain>
    </source>
</reference>
<feature type="binding site" evidence="15">
    <location>
        <position position="531"/>
    </location>
    <ligand>
        <name>Ca(2+)</name>
        <dbReference type="ChEBI" id="CHEBI:29108"/>
    </ligand>
</feature>
<dbReference type="InterPro" id="IPR030400">
    <property type="entry name" value="Sedolisin_dom"/>
</dbReference>
<keyword evidence="8" id="KW-0732">Signal</keyword>
<keyword evidence="10 15" id="KW-0720">Serine protease</keyword>
<comment type="catalytic activity">
    <reaction evidence="1">
        <text>Release of an N-terminal tripeptide from a polypeptide.</text>
        <dbReference type="EC" id="3.4.14.10"/>
    </reaction>
</comment>
<evidence type="ECO:0000313" key="17">
    <source>
        <dbReference type="EMBL" id="KKY26906.1"/>
    </source>
</evidence>
<dbReference type="GO" id="GO:0005576">
    <property type="term" value="C:extracellular region"/>
    <property type="evidence" value="ECO:0007669"/>
    <property type="project" value="UniProtKB-SubCell"/>
</dbReference>
<keyword evidence="13" id="KW-0865">Zymogen</keyword>
<dbReference type="InterPro" id="IPR015366">
    <property type="entry name" value="S53_propep"/>
</dbReference>
<feature type="domain" description="Peptidase S53" evidence="16">
    <location>
        <begin position="165"/>
        <end position="551"/>
    </location>
</feature>